<evidence type="ECO:0008006" key="5">
    <source>
        <dbReference type="Google" id="ProtNLM"/>
    </source>
</evidence>
<dbReference type="AlphaFoldDB" id="A0A2S3ZNX3"/>
<proteinExistence type="predicted"/>
<keyword evidence="2" id="KW-0472">Membrane</keyword>
<feature type="region of interest" description="Disordered" evidence="1">
    <location>
        <begin position="1"/>
        <end position="21"/>
    </location>
</feature>
<comment type="caution">
    <text evidence="3">The sequence shown here is derived from an EMBL/GenBank/DDBJ whole genome shotgun (WGS) entry which is preliminary data.</text>
</comment>
<evidence type="ECO:0000256" key="1">
    <source>
        <dbReference type="SAM" id="MobiDB-lite"/>
    </source>
</evidence>
<evidence type="ECO:0000313" key="3">
    <source>
        <dbReference type="EMBL" id="POH70782.1"/>
    </source>
</evidence>
<feature type="transmembrane region" description="Helical" evidence="2">
    <location>
        <begin position="28"/>
        <end position="48"/>
    </location>
</feature>
<sequence length="93" mass="10113">MAGQHAVPGPGSDASPQSSTRKQVTMTALRLLLAAAVAFAFYLIGAKAGRGRYKQIRRNAKKAWNDPTVKKARAGTKKLARRNTKKITKAVHR</sequence>
<accession>A0A2S3ZNX3</accession>
<evidence type="ECO:0000313" key="4">
    <source>
        <dbReference type="Proteomes" id="UP000237104"/>
    </source>
</evidence>
<keyword evidence="2" id="KW-1133">Transmembrane helix</keyword>
<dbReference type="Proteomes" id="UP000237104">
    <property type="component" value="Unassembled WGS sequence"/>
</dbReference>
<organism evidence="3 4">
    <name type="scientific">Cryobacterium zongtaii</name>
    <dbReference type="NCBI Taxonomy" id="1259217"/>
    <lineage>
        <taxon>Bacteria</taxon>
        <taxon>Bacillati</taxon>
        <taxon>Actinomycetota</taxon>
        <taxon>Actinomycetes</taxon>
        <taxon>Micrococcales</taxon>
        <taxon>Microbacteriaceae</taxon>
        <taxon>Cryobacterium</taxon>
    </lineage>
</organism>
<reference evidence="3 4" key="1">
    <citation type="submission" date="2018-01" db="EMBL/GenBank/DDBJ databases">
        <title>Cryobacterium sp. nov., from glaciers in China.</title>
        <authorList>
            <person name="Liu Q."/>
            <person name="Xin Y.-H."/>
        </authorList>
    </citation>
    <scope>NUCLEOTIDE SEQUENCE [LARGE SCALE GENOMIC DNA]</scope>
    <source>
        <strain evidence="3 4">TMB1-8</strain>
    </source>
</reference>
<name>A0A2S3ZNX3_9MICO</name>
<evidence type="ECO:0000256" key="2">
    <source>
        <dbReference type="SAM" id="Phobius"/>
    </source>
</evidence>
<gene>
    <name evidence="3" type="ORF">C3B59_03690</name>
</gene>
<protein>
    <recommendedName>
        <fullName evidence="5">YtxH domain-containing protein</fullName>
    </recommendedName>
</protein>
<feature type="region of interest" description="Disordered" evidence="1">
    <location>
        <begin position="70"/>
        <end position="93"/>
    </location>
</feature>
<dbReference type="EMBL" id="PPXF01000014">
    <property type="protein sequence ID" value="POH70782.1"/>
    <property type="molecule type" value="Genomic_DNA"/>
</dbReference>
<keyword evidence="2" id="KW-0812">Transmembrane</keyword>